<dbReference type="PROSITE" id="PS50222">
    <property type="entry name" value="EF_HAND_2"/>
    <property type="match status" value="2"/>
</dbReference>
<dbReference type="InterPro" id="IPR011992">
    <property type="entry name" value="EF-hand-dom_pair"/>
</dbReference>
<evidence type="ECO:0000313" key="2">
    <source>
        <dbReference type="EMBL" id="KAB2339517.1"/>
    </source>
</evidence>
<dbReference type="SUPFAM" id="SSF47473">
    <property type="entry name" value="EF-hand"/>
    <property type="match status" value="1"/>
</dbReference>
<keyword evidence="3" id="KW-1185">Reference proteome</keyword>
<dbReference type="GO" id="GO:0005509">
    <property type="term" value="F:calcium ion binding"/>
    <property type="evidence" value="ECO:0007669"/>
    <property type="project" value="InterPro"/>
</dbReference>
<name>A0A6H9YKA2_9ACTN</name>
<protein>
    <submittedName>
        <fullName evidence="2">EF-hand domain-containing protein</fullName>
    </submittedName>
</protein>
<dbReference type="Proteomes" id="UP000468735">
    <property type="component" value="Unassembled WGS sequence"/>
</dbReference>
<sequence length="81" mass="9235">MTTEPTEDELFTVFTRADLGGDEKLDLMEFTMVLESLGLSWARHEVQDRFEKTDTNHDGFISYPELRALLDTQGLTGPQRA</sequence>
<evidence type="ECO:0000313" key="3">
    <source>
        <dbReference type="Proteomes" id="UP000468735"/>
    </source>
</evidence>
<feature type="domain" description="EF-hand" evidence="1">
    <location>
        <begin position="5"/>
        <end position="40"/>
    </location>
</feature>
<gene>
    <name evidence="2" type="ORF">F8566_48105</name>
</gene>
<organism evidence="2 3">
    <name type="scientific">Actinomadura rudentiformis</name>
    <dbReference type="NCBI Taxonomy" id="359158"/>
    <lineage>
        <taxon>Bacteria</taxon>
        <taxon>Bacillati</taxon>
        <taxon>Actinomycetota</taxon>
        <taxon>Actinomycetes</taxon>
        <taxon>Streptosporangiales</taxon>
        <taxon>Thermomonosporaceae</taxon>
        <taxon>Actinomadura</taxon>
    </lineage>
</organism>
<dbReference type="EMBL" id="WBMT01000035">
    <property type="protein sequence ID" value="KAB2339517.1"/>
    <property type="molecule type" value="Genomic_DNA"/>
</dbReference>
<proteinExistence type="predicted"/>
<dbReference type="InterPro" id="IPR002048">
    <property type="entry name" value="EF_hand_dom"/>
</dbReference>
<feature type="domain" description="EF-hand" evidence="1">
    <location>
        <begin position="41"/>
        <end position="76"/>
    </location>
</feature>
<comment type="caution">
    <text evidence="2">The sequence shown here is derived from an EMBL/GenBank/DDBJ whole genome shotgun (WGS) entry which is preliminary data.</text>
</comment>
<dbReference type="Gene3D" id="1.10.238.10">
    <property type="entry name" value="EF-hand"/>
    <property type="match status" value="1"/>
</dbReference>
<accession>A0A6H9YKA2</accession>
<dbReference type="AlphaFoldDB" id="A0A6H9YKA2"/>
<dbReference type="Pfam" id="PF13499">
    <property type="entry name" value="EF-hand_7"/>
    <property type="match status" value="1"/>
</dbReference>
<evidence type="ECO:0000259" key="1">
    <source>
        <dbReference type="PROSITE" id="PS50222"/>
    </source>
</evidence>
<dbReference type="RefSeq" id="WP_151570940.1">
    <property type="nucleotide sequence ID" value="NZ_WBMT01000035.1"/>
</dbReference>
<dbReference type="PROSITE" id="PS00018">
    <property type="entry name" value="EF_HAND_1"/>
    <property type="match status" value="1"/>
</dbReference>
<reference evidence="2 3" key="1">
    <citation type="submission" date="2019-09" db="EMBL/GenBank/DDBJ databases">
        <title>Actinomadura physcomitrii sp. nov., a novel actinomycete isolated from moss [Physcomitrium sphaericum (Ludw) Fuernr].</title>
        <authorList>
            <person name="Zhuang X."/>
            <person name="Liu C."/>
        </authorList>
    </citation>
    <scope>NUCLEOTIDE SEQUENCE [LARGE SCALE GENOMIC DNA]</scope>
    <source>
        <strain evidence="2 3">HMC1</strain>
    </source>
</reference>
<dbReference type="SMART" id="SM00054">
    <property type="entry name" value="EFh"/>
    <property type="match status" value="2"/>
</dbReference>
<dbReference type="OrthoDB" id="3480149at2"/>
<dbReference type="InterPro" id="IPR018247">
    <property type="entry name" value="EF_Hand_1_Ca_BS"/>
</dbReference>